<comment type="caution">
    <text evidence="1">The sequence shown here is derived from an EMBL/GenBank/DDBJ whole genome shotgun (WGS) entry which is preliminary data.</text>
</comment>
<gene>
    <name evidence="1" type="ORF">GCM10012275_08890</name>
</gene>
<evidence type="ECO:0000313" key="2">
    <source>
        <dbReference type="Proteomes" id="UP000637578"/>
    </source>
</evidence>
<accession>A0A8J3C6J8</accession>
<proteinExistence type="predicted"/>
<keyword evidence="2" id="KW-1185">Reference proteome</keyword>
<dbReference type="EMBL" id="BMMK01000002">
    <property type="protein sequence ID" value="GGM40155.1"/>
    <property type="molecule type" value="Genomic_DNA"/>
</dbReference>
<evidence type="ECO:0000313" key="1">
    <source>
        <dbReference type="EMBL" id="GGM40155.1"/>
    </source>
</evidence>
<reference evidence="1" key="2">
    <citation type="submission" date="2020-09" db="EMBL/GenBank/DDBJ databases">
        <authorList>
            <person name="Sun Q."/>
            <person name="Zhou Y."/>
        </authorList>
    </citation>
    <scope>NUCLEOTIDE SEQUENCE</scope>
    <source>
        <strain evidence="1">CGMCC 4.5737</strain>
    </source>
</reference>
<protein>
    <submittedName>
        <fullName evidence="1">Uncharacterized protein</fullName>
    </submittedName>
</protein>
<reference evidence="1" key="1">
    <citation type="journal article" date="2014" name="Int. J. Syst. Evol. Microbiol.">
        <title>Complete genome sequence of Corynebacterium casei LMG S-19264T (=DSM 44701T), isolated from a smear-ripened cheese.</title>
        <authorList>
            <consortium name="US DOE Joint Genome Institute (JGI-PGF)"/>
            <person name="Walter F."/>
            <person name="Albersmeier A."/>
            <person name="Kalinowski J."/>
            <person name="Ruckert C."/>
        </authorList>
    </citation>
    <scope>NUCLEOTIDE SEQUENCE</scope>
    <source>
        <strain evidence="1">CGMCC 4.5737</strain>
    </source>
</reference>
<dbReference type="Proteomes" id="UP000637578">
    <property type="component" value="Unassembled WGS sequence"/>
</dbReference>
<organism evidence="1 2">
    <name type="scientific">Longimycelium tulufanense</name>
    <dbReference type="NCBI Taxonomy" id="907463"/>
    <lineage>
        <taxon>Bacteria</taxon>
        <taxon>Bacillati</taxon>
        <taxon>Actinomycetota</taxon>
        <taxon>Actinomycetes</taxon>
        <taxon>Pseudonocardiales</taxon>
        <taxon>Pseudonocardiaceae</taxon>
        <taxon>Longimycelium</taxon>
    </lineage>
</organism>
<sequence>MVQAWLLEVAEVGRRPEVFGRPLEPDEAQRSVEVARTTRDRVQFRHFPWLDDPAWFTRTSAASHG</sequence>
<name>A0A8J3C6J8_9PSEU</name>
<dbReference type="AlphaFoldDB" id="A0A8J3C6J8"/>